<keyword evidence="2" id="KW-1185">Reference proteome</keyword>
<evidence type="ECO:0000313" key="1">
    <source>
        <dbReference type="EMBL" id="KAJ2810578.1"/>
    </source>
</evidence>
<name>A0ACC1LL00_9FUNG</name>
<accession>A0ACC1LL00</accession>
<sequence length="258" mass="29111">GALDFLQDVYGVFGFTFELKLSTRPDKFLGEIAVWDRAEAQLEQALNEFGTKWVFNRGDGAFYGPKIDITIRDALNRAHQCATIQLDFQLPQRFKLQYRAPMTTNDEQTGAASDFQQPVIIHRAILGSVERMIAILMENFAGKWPFWLSPRQIMVIPVNPAMDGYAAQVQNSLHEAGFFADVDLAGDKMEKKIRNAEIAQYNFICVVGAKEEEEGSVNVRCRDDVESKGRGRTVPLTSFISQLHTIRDTKTMASRLLN</sequence>
<feature type="non-terminal residue" evidence="1">
    <location>
        <position position="1"/>
    </location>
</feature>
<proteinExistence type="predicted"/>
<gene>
    <name evidence="1" type="primary">THS1_1</name>
    <name evidence="1" type="ORF">H4S07_002590</name>
</gene>
<dbReference type="Proteomes" id="UP001140096">
    <property type="component" value="Unassembled WGS sequence"/>
</dbReference>
<evidence type="ECO:0000313" key="2">
    <source>
        <dbReference type="Proteomes" id="UP001140096"/>
    </source>
</evidence>
<keyword evidence="1" id="KW-0436">Ligase</keyword>
<dbReference type="EC" id="6.1.1.3" evidence="1"/>
<dbReference type="EMBL" id="JANBUP010000673">
    <property type="protein sequence ID" value="KAJ2810578.1"/>
    <property type="molecule type" value="Genomic_DNA"/>
</dbReference>
<comment type="caution">
    <text evidence="1">The sequence shown here is derived from an EMBL/GenBank/DDBJ whole genome shotgun (WGS) entry which is preliminary data.</text>
</comment>
<reference evidence="1" key="1">
    <citation type="submission" date="2022-07" db="EMBL/GenBank/DDBJ databases">
        <title>Phylogenomic reconstructions and comparative analyses of Kickxellomycotina fungi.</title>
        <authorList>
            <person name="Reynolds N.K."/>
            <person name="Stajich J.E."/>
            <person name="Barry K."/>
            <person name="Grigoriev I.V."/>
            <person name="Crous P."/>
            <person name="Smith M.E."/>
        </authorList>
    </citation>
    <scope>NUCLEOTIDE SEQUENCE</scope>
    <source>
        <strain evidence="1">CBS 102833</strain>
    </source>
</reference>
<protein>
    <submittedName>
        <fullName evidence="1">Threonyl-tRNA synthetase</fullName>
        <ecNumber evidence="1">6.1.1.3</ecNumber>
    </submittedName>
</protein>
<organism evidence="1 2">
    <name type="scientific">Coemansia furcata</name>
    <dbReference type="NCBI Taxonomy" id="417177"/>
    <lineage>
        <taxon>Eukaryota</taxon>
        <taxon>Fungi</taxon>
        <taxon>Fungi incertae sedis</taxon>
        <taxon>Zoopagomycota</taxon>
        <taxon>Kickxellomycotina</taxon>
        <taxon>Kickxellomycetes</taxon>
        <taxon>Kickxellales</taxon>
        <taxon>Kickxellaceae</taxon>
        <taxon>Coemansia</taxon>
    </lineage>
</organism>